<feature type="signal peptide" evidence="1">
    <location>
        <begin position="1"/>
        <end position="48"/>
    </location>
</feature>
<dbReference type="Pfam" id="PF13557">
    <property type="entry name" value="Phenol_MetA_deg"/>
    <property type="match status" value="1"/>
</dbReference>
<sequence>MFQLFSGSCRFACSLADAARRAVRKHSKPLFPIVLAAPALLGSGAAHATESALGRPVSGTSVASGAGEVPPPGITIINLQQVYMDGSIGGSRPVPIGGQLSLGADAKVAMTVATVVRTWGSAGGWNFGSGITLPYIWESVHATLSGQRASGTVGDRASNLYDLYFTPIVAGYSLTPNDHIALSFNFYAPTGNYDPKALANAGQNTWTFIPQVAYTKTLPKYGLEFDAVMGFQFYTRNNATQYQNAPLFTLDVMGLKTFANGVGVGLVMGTTQQLGKDSGPLATRLDGFVGSDFALGPIVTYKTRIAAKMPLSASLRWVPVVSSSNRLKSTNTFLGSATVAF</sequence>
<gene>
    <name evidence="2" type="ORF">KZJ38_00085</name>
</gene>
<evidence type="ECO:0000313" key="3">
    <source>
        <dbReference type="Proteomes" id="UP000826462"/>
    </source>
</evidence>
<dbReference type="EMBL" id="CP080095">
    <property type="protein sequence ID" value="QYD68843.1"/>
    <property type="molecule type" value="Genomic_DNA"/>
</dbReference>
<evidence type="ECO:0000256" key="1">
    <source>
        <dbReference type="SAM" id="SignalP"/>
    </source>
</evidence>
<dbReference type="Proteomes" id="UP000826462">
    <property type="component" value="Chromosome 1"/>
</dbReference>
<keyword evidence="1" id="KW-0732">Signal</keyword>
<name>A0ABX8UPG3_9BURK</name>
<feature type="chain" id="PRO_5046798798" evidence="1">
    <location>
        <begin position="49"/>
        <end position="341"/>
    </location>
</feature>
<accession>A0ABX8UPG3</accession>
<dbReference type="RefSeq" id="WP_219798223.1">
    <property type="nucleotide sequence ID" value="NZ_CP080095.1"/>
</dbReference>
<dbReference type="InterPro" id="IPR025737">
    <property type="entry name" value="FApF"/>
</dbReference>
<protein>
    <submittedName>
        <fullName evidence="2">Transporter</fullName>
    </submittedName>
</protein>
<organism evidence="2 3">
    <name type="scientific">Paraburkholderia edwinii</name>
    <dbReference type="NCBI Taxonomy" id="2861782"/>
    <lineage>
        <taxon>Bacteria</taxon>
        <taxon>Pseudomonadati</taxon>
        <taxon>Pseudomonadota</taxon>
        <taxon>Betaproteobacteria</taxon>
        <taxon>Burkholderiales</taxon>
        <taxon>Burkholderiaceae</taxon>
        <taxon>Paraburkholderia</taxon>
    </lineage>
</organism>
<proteinExistence type="predicted"/>
<evidence type="ECO:0000313" key="2">
    <source>
        <dbReference type="EMBL" id="QYD68843.1"/>
    </source>
</evidence>
<keyword evidence="3" id="KW-1185">Reference proteome</keyword>
<reference evidence="2 3" key="1">
    <citation type="submission" date="2021-07" db="EMBL/GenBank/DDBJ databases">
        <title>Paraburkholderia edwinii protects Aspergillus sp. from phenazines by acting as a toxin sponge.</title>
        <authorList>
            <person name="Dahlstrom K.M."/>
            <person name="Newman D.K."/>
        </authorList>
    </citation>
    <scope>NUCLEOTIDE SEQUENCE [LARGE SCALE GENOMIC DNA]</scope>
    <source>
        <strain evidence="2 3">Pe01</strain>
    </source>
</reference>